<comment type="caution">
    <text evidence="6">The sequence shown here is derived from an EMBL/GenBank/DDBJ whole genome shotgun (WGS) entry which is preliminary data.</text>
</comment>
<dbReference type="Gene3D" id="3.40.50.300">
    <property type="entry name" value="P-loop containing nucleotide triphosphate hydrolases"/>
    <property type="match status" value="2"/>
</dbReference>
<dbReference type="InterPro" id="IPR027417">
    <property type="entry name" value="P-loop_NTPase"/>
</dbReference>
<dbReference type="CDD" id="cd18809">
    <property type="entry name" value="SF1_C_RecD"/>
    <property type="match status" value="1"/>
</dbReference>
<dbReference type="RefSeq" id="WP_339404712.1">
    <property type="nucleotide sequence ID" value="NZ_JBBGAZ010000016.1"/>
</dbReference>
<evidence type="ECO:0000313" key="7">
    <source>
        <dbReference type="Proteomes" id="UP001368270"/>
    </source>
</evidence>
<dbReference type="NCBIfam" id="NF041496">
    <property type="entry name" value="MobQ"/>
    <property type="match status" value="1"/>
</dbReference>
<name>A0ABU8QKV9_9RHOB</name>
<evidence type="ECO:0000259" key="4">
    <source>
        <dbReference type="Pfam" id="PF01443"/>
    </source>
</evidence>
<dbReference type="Gene3D" id="2.30.30.940">
    <property type="match status" value="1"/>
</dbReference>
<dbReference type="NCBIfam" id="TIGR02768">
    <property type="entry name" value="TraA_Ti"/>
    <property type="match status" value="1"/>
</dbReference>
<keyword evidence="2" id="KW-0184">Conjugation</keyword>
<dbReference type="CDD" id="cd17933">
    <property type="entry name" value="DEXSc_RecD-like"/>
    <property type="match status" value="1"/>
</dbReference>
<evidence type="ECO:0000256" key="3">
    <source>
        <dbReference type="SAM" id="MobiDB-lite"/>
    </source>
</evidence>
<evidence type="ECO:0000313" key="6">
    <source>
        <dbReference type="EMBL" id="MEJ5220071.1"/>
    </source>
</evidence>
<dbReference type="Pfam" id="PF01443">
    <property type="entry name" value="Viral_helicase1"/>
    <property type="match status" value="1"/>
</dbReference>
<reference evidence="6 7" key="1">
    <citation type="submission" date="2024-03" db="EMBL/GenBank/DDBJ databases">
        <title>Cognatishimia coralii sp. nov., a marine bacterium isolated from coral surrounding seawater.</title>
        <authorList>
            <person name="Liu X."/>
            <person name="Liu S."/>
            <person name="Sun H."/>
            <person name="Zhang Y."/>
        </authorList>
    </citation>
    <scope>NUCLEOTIDE SEQUENCE [LARGE SCALE GENOMIC DNA]</scope>
    <source>
        <strain evidence="6 7">D5M38</strain>
    </source>
</reference>
<dbReference type="Pfam" id="PF13604">
    <property type="entry name" value="AAA_30"/>
    <property type="match status" value="1"/>
</dbReference>
<dbReference type="Gene3D" id="3.30.930.30">
    <property type="match status" value="1"/>
</dbReference>
<dbReference type="InterPro" id="IPR027351">
    <property type="entry name" value="(+)RNA_virus_helicase_core_dom"/>
</dbReference>
<dbReference type="InterPro" id="IPR005053">
    <property type="entry name" value="MobA_MobL"/>
</dbReference>
<feature type="domain" description="MobA/MobL protein" evidence="5">
    <location>
        <begin position="17"/>
        <end position="228"/>
    </location>
</feature>
<dbReference type="EMBL" id="JBBGAZ010000016">
    <property type="protein sequence ID" value="MEJ5220071.1"/>
    <property type="molecule type" value="Genomic_DNA"/>
</dbReference>
<feature type="domain" description="(+)RNA virus helicase C-terminal" evidence="4">
    <location>
        <begin position="689"/>
        <end position="732"/>
    </location>
</feature>
<dbReference type="InterPro" id="IPR014136">
    <property type="entry name" value="TraA_Ti"/>
</dbReference>
<evidence type="ECO:0000256" key="2">
    <source>
        <dbReference type="ARBA" id="ARBA00022971"/>
    </source>
</evidence>
<sequence>MAIYHCSMKIVSRSGGRSAVAAAAYRAGEKLLDRRVVMEHDFTKKGGVVSAEIYMPSGVSCELALEREDLWNAAEIAEVRKDARVAREFEVALPHELGEEERSDLVARFAQMLADRYGVAVDAAIHAPDARADQRNHHAHVLMSTRKIGPWGFGEKSDIERENKWLVAHGKETTHAQLRSIRRDWEDVVNLGLLRAGHDVRVDHRSHKDRGIDLLPSRHVGVHATGVARQGGVIHRDRLSPKERSLNSGVVRRSPEKILSVITGEKSVFTERDIRRALWRCTESKAELEELCALVMSSSALVEVQGRRADDPASRPRYSTKAIISLETTMMDRVQSLQSRKGYKLSEAHVDRAVSLINLQLQRSSGDPYACLSDEQVRAVSHVAGPGAVSVVIGHAGAGKSTMLAAAREAWESSGHKVYGGALAGKAAQGLTESSGIDARTLASWQRSWERGFSLLEHGDVFVLDEAGMVGSRQMAQLVGEVTKAGAKLVLVGDSEQLQAIGPGGAFRAIHERIGAIGLEDIRRQSKDWQRWASADFASHNTSSGLKAYDQAGALHFVEGGGAAACQDLVSAYMHKRDVAEARNILVMAHRRKDVAYLNSVIREACQIRGWIGDPDAPEQVCAVETREGPREFVVGDRFLFLENDRDLGVKNGMLGTVSAAGANHLRVTLDDAATTVSIPLERYRAFDHGYATTIHKAQGATVQHALVLASETMDRHLTYVAMTRHKDSVALFADRDVFENVDALSKRLSRSGLKETSLDYLEDYAVAGNLWRVGAAKSSAPSPAQTHAAGTDLTAPQRPSRASRQDRHAALERFAEAWCHILRQAADELPVLEAQRAQLSKASAALLKVQDDAARLLRAARHEDRGLADKVLSANKGSRAELLEGAIAAQQQREADPLYRGEKFIERWKTLDKDFQSISRPSGAEIKAFETAIWDLSREIAQDPLAKSAIAAGLVKGSEALEPLKPFSRTPEKDMMRMSASDLLLGIVPRQYLSYVRSMQRDGPDMSRDGPSMDF</sequence>
<proteinExistence type="inferred from homology"/>
<protein>
    <submittedName>
        <fullName evidence="6">Ti-type conjugative transfer relaxase TraA</fullName>
    </submittedName>
</protein>
<gene>
    <name evidence="6" type="primary">traA</name>
    <name evidence="6" type="ORF">WG622_17590</name>
</gene>
<feature type="region of interest" description="Disordered" evidence="3">
    <location>
        <begin position="779"/>
        <end position="808"/>
    </location>
</feature>
<dbReference type="Proteomes" id="UP001368270">
    <property type="component" value="Unassembled WGS sequence"/>
</dbReference>
<dbReference type="SUPFAM" id="SSF52540">
    <property type="entry name" value="P-loop containing nucleoside triphosphate hydrolases"/>
    <property type="match status" value="2"/>
</dbReference>
<accession>A0ABU8QKV9</accession>
<dbReference type="Pfam" id="PF03389">
    <property type="entry name" value="MobA_MobL"/>
    <property type="match status" value="1"/>
</dbReference>
<comment type="similarity">
    <text evidence="1">Belongs to the MobA/MobL family.</text>
</comment>
<organism evidence="6 7">
    <name type="scientific">Cognatishimia coralii</name>
    <dbReference type="NCBI Taxonomy" id="3083254"/>
    <lineage>
        <taxon>Bacteria</taxon>
        <taxon>Pseudomonadati</taxon>
        <taxon>Pseudomonadota</taxon>
        <taxon>Alphaproteobacteria</taxon>
        <taxon>Rhodobacterales</taxon>
        <taxon>Paracoccaceae</taxon>
        <taxon>Cognatishimia</taxon>
    </lineage>
</organism>
<evidence type="ECO:0000256" key="1">
    <source>
        <dbReference type="ARBA" id="ARBA00010873"/>
    </source>
</evidence>
<keyword evidence="7" id="KW-1185">Reference proteome</keyword>
<evidence type="ECO:0000259" key="5">
    <source>
        <dbReference type="Pfam" id="PF03389"/>
    </source>
</evidence>